<keyword evidence="2" id="KW-1185">Reference proteome</keyword>
<dbReference type="EMBL" id="CAJNJA010096931">
    <property type="protein sequence ID" value="CAE7942512.1"/>
    <property type="molecule type" value="Genomic_DNA"/>
</dbReference>
<sequence>EPLGPVLDTEALFKNLLNAEVQWPAVLRRFLGFRLCTEEEGSNWARRPLRHSQLHHSAVLTWTQLLMVRAICGHGLVTEPFLRSHVCVQCRPRLFGRSRGVGKHVLGQLAPAGRLAAENEISAAQKPWLWKGPAVSTRSEPVSTRVVLLLGKEGEVDEVVEMVGGLAGNVAHVIPLGAPLDKQVRSIQPNKLRSLNSWDYPEWISRLPRGDACPEPAQPTPAQPRSEVLPAFATRLTPSNNASVARTVALPDRKQLLPVPDREERCLNLCRSLFDKEVAKKLLSSAADAQPRHLLGCYASVGEDSAD</sequence>
<feature type="non-terminal residue" evidence="1">
    <location>
        <position position="307"/>
    </location>
</feature>
<dbReference type="OrthoDB" id="431900at2759"/>
<gene>
    <name evidence="1" type="ORF">SNEC2469_LOCUS34693</name>
</gene>
<protein>
    <submittedName>
        <fullName evidence="1">Uncharacterized protein</fullName>
    </submittedName>
</protein>
<feature type="non-terminal residue" evidence="1">
    <location>
        <position position="1"/>
    </location>
</feature>
<dbReference type="AlphaFoldDB" id="A0A813CHD4"/>
<name>A0A813CHD4_9DINO</name>
<evidence type="ECO:0000313" key="2">
    <source>
        <dbReference type="Proteomes" id="UP000601435"/>
    </source>
</evidence>
<evidence type="ECO:0000313" key="1">
    <source>
        <dbReference type="EMBL" id="CAE7942512.1"/>
    </source>
</evidence>
<accession>A0A813CHD4</accession>
<comment type="caution">
    <text evidence="1">The sequence shown here is derived from an EMBL/GenBank/DDBJ whole genome shotgun (WGS) entry which is preliminary data.</text>
</comment>
<proteinExistence type="predicted"/>
<dbReference type="Proteomes" id="UP000601435">
    <property type="component" value="Unassembled WGS sequence"/>
</dbReference>
<organism evidence="1 2">
    <name type="scientific">Symbiodinium necroappetens</name>
    <dbReference type="NCBI Taxonomy" id="1628268"/>
    <lineage>
        <taxon>Eukaryota</taxon>
        <taxon>Sar</taxon>
        <taxon>Alveolata</taxon>
        <taxon>Dinophyceae</taxon>
        <taxon>Suessiales</taxon>
        <taxon>Symbiodiniaceae</taxon>
        <taxon>Symbiodinium</taxon>
    </lineage>
</organism>
<reference evidence="1" key="1">
    <citation type="submission" date="2021-02" db="EMBL/GenBank/DDBJ databases">
        <authorList>
            <person name="Dougan E. K."/>
            <person name="Rhodes N."/>
            <person name="Thang M."/>
            <person name="Chan C."/>
        </authorList>
    </citation>
    <scope>NUCLEOTIDE SEQUENCE</scope>
</reference>